<dbReference type="Gene3D" id="2.40.10.10">
    <property type="entry name" value="Trypsin-like serine proteases"/>
    <property type="match status" value="2"/>
</dbReference>
<dbReference type="OrthoDB" id="500593at2"/>
<dbReference type="PANTHER" id="PTHR36234">
    <property type="entry name" value="LYSYL ENDOPEPTIDASE"/>
    <property type="match status" value="1"/>
</dbReference>
<geneLocation type="plasmid" evidence="3 4">
    <name>unnamed2</name>
</geneLocation>
<dbReference type="Proteomes" id="UP000318483">
    <property type="component" value="Plasmid unnamed2"/>
</dbReference>
<dbReference type="InterPro" id="IPR012908">
    <property type="entry name" value="PGAP1-ab_dom-like"/>
</dbReference>
<feature type="domain" description="GPI inositol-deacylase PGAP1-like alpha/beta" evidence="2">
    <location>
        <begin position="217"/>
        <end position="262"/>
    </location>
</feature>
<dbReference type="PANTHER" id="PTHR36234:SF5">
    <property type="entry name" value="LYSYL ENDOPEPTIDASE"/>
    <property type="match status" value="1"/>
</dbReference>
<dbReference type="KEGG" id="lit:FPZ52_14165"/>
<keyword evidence="3" id="KW-0614">Plasmid</keyword>
<keyword evidence="4" id="KW-1185">Reference proteome</keyword>
<protein>
    <recommendedName>
        <fullName evidence="2">GPI inositol-deacylase PGAP1-like alpha/beta domain-containing protein</fullName>
    </recommendedName>
</protein>
<accession>A0A5B8J226</accession>
<evidence type="ECO:0000313" key="4">
    <source>
        <dbReference type="Proteomes" id="UP000318483"/>
    </source>
</evidence>
<evidence type="ECO:0000259" key="2">
    <source>
        <dbReference type="Pfam" id="PF07819"/>
    </source>
</evidence>
<dbReference type="InterPro" id="IPR043504">
    <property type="entry name" value="Peptidase_S1_PA_chymotrypsin"/>
</dbReference>
<proteinExistence type="predicted"/>
<organism evidence="3 4">
    <name type="scientific">Qingshengfaniella alkalisoli</name>
    <dbReference type="NCBI Taxonomy" id="2599296"/>
    <lineage>
        <taxon>Bacteria</taxon>
        <taxon>Pseudomonadati</taxon>
        <taxon>Pseudomonadota</taxon>
        <taxon>Alphaproteobacteria</taxon>
        <taxon>Rhodobacterales</taxon>
        <taxon>Paracoccaceae</taxon>
        <taxon>Qingshengfaniella</taxon>
    </lineage>
</organism>
<dbReference type="SUPFAM" id="SSF50494">
    <property type="entry name" value="Trypsin-like serine proteases"/>
    <property type="match status" value="1"/>
</dbReference>
<dbReference type="InterPro" id="IPR009003">
    <property type="entry name" value="Peptidase_S1_PA"/>
</dbReference>
<dbReference type="InterPro" id="IPR029058">
    <property type="entry name" value="AB_hydrolase_fold"/>
</dbReference>
<dbReference type="Gene3D" id="3.40.50.1820">
    <property type="entry name" value="alpha/beta hydrolase"/>
    <property type="match status" value="1"/>
</dbReference>
<evidence type="ECO:0000313" key="3">
    <source>
        <dbReference type="EMBL" id="QDY70848.1"/>
    </source>
</evidence>
<evidence type="ECO:0000256" key="1">
    <source>
        <dbReference type="SAM" id="MobiDB-lite"/>
    </source>
</evidence>
<reference evidence="3 4" key="1">
    <citation type="submission" date="2019-07" db="EMBL/GenBank/DDBJ databases">
        <title>Litoreibacter alkalisoli sp. nov., isolated from saline-alkaline soil.</title>
        <authorList>
            <person name="Wang S."/>
            <person name="Xu L."/>
            <person name="Xing Y.-T."/>
            <person name="Sun J.-Q."/>
        </authorList>
    </citation>
    <scope>NUCLEOTIDE SEQUENCE [LARGE SCALE GENOMIC DNA]</scope>
    <source>
        <strain evidence="3 4">LN3S51</strain>
        <plasmid evidence="3 4">unnamed2</plasmid>
    </source>
</reference>
<dbReference type="EMBL" id="CP042263">
    <property type="protein sequence ID" value="QDY70848.1"/>
    <property type="molecule type" value="Genomic_DNA"/>
</dbReference>
<dbReference type="Pfam" id="PF07819">
    <property type="entry name" value="PGAP1"/>
    <property type="match status" value="1"/>
</dbReference>
<gene>
    <name evidence="3" type="ORF">FPZ52_14165</name>
</gene>
<name>A0A5B8J226_9RHOB</name>
<sequence>MERAAARMPKTKCVPAPWPPTAPIEQVKPGYRAGLFHVDVRKYRYSGVGRPKAYMLPWVNIDFIGCTDFIMTDFTEHEVEVFLRSGEHEPDLRRLFGDSLYEELRGEAQNLPPATTLTESFRQRVFIMPGILGSKLSVIRDGVTDLVWIDPIDIAAGGIARLKWEGDNLIQATGPVLFPYLKMKFAFQRAGFAAGYLPFDWRYPPAGCGNQFRRMFETRGYRDVILVAHSMGGLVARQIAAMDPDRKYVSRVITVGTPNLGSYSPVKIIRLNHSLLQTVARIDLRHTPEELARDYLRHFPGLLQMMPAPSMRPDENYFAVDGWPTSGVRPLKAAMDSARRALEELPAPDDRFYQIIGTSQETIQSARIENQELVFSVNRDGDGTVPRDLAEMGNVPRYYHPGEHGALCNADAVIRAAIDLARTGQTSALPRQARITAAESIAAVEVSETQLLSEAERDARLIVEPTERDLTRGFLSETFDPDPELSHGAGPRPEQPASGYPVNIVDSASRNWAQTEAPRAKVAQLVNTGHSVRAETPVRLAKYARRLLTQLESIPEIHLEPALIRLRQQLEQLASGQNVAETLLTPEISLERIIGKAEEFLSVMFVKRAGLAMRAVGRIIDRGSKGGFGTGFLIAPGILMTNHHVLRDAADAQASSVQFDYELDIGSAELDGTEFILEPHRMFFADARLDMAIVAVAPTGQDGRSLTDFGYLPLVGVEGKIRLGQPVNIIQHPSAERKQVVFRESLLSYLPESPDIVAQYTGDTRPGSSGSPVFSDKWEVVALHHAGVPARDEMGNWLTHDGNIWDRVQDPNQTTVKWVANEGIRISRIIHRLRQVPSELRGQSKPDAARLVELALKVGDDAIRTGTAFPAQETPASTAASNKAVLATPVGYGTSIDIPLTISLSIGQRH</sequence>
<dbReference type="Pfam" id="PF13365">
    <property type="entry name" value="Trypsin_2"/>
    <property type="match status" value="1"/>
</dbReference>
<dbReference type="GO" id="GO:0016788">
    <property type="term" value="F:hydrolase activity, acting on ester bonds"/>
    <property type="evidence" value="ECO:0007669"/>
    <property type="project" value="InterPro"/>
</dbReference>
<dbReference type="SUPFAM" id="SSF53474">
    <property type="entry name" value="alpha/beta-Hydrolases"/>
    <property type="match status" value="1"/>
</dbReference>
<feature type="region of interest" description="Disordered" evidence="1">
    <location>
        <begin position="474"/>
        <end position="497"/>
    </location>
</feature>
<dbReference type="AlphaFoldDB" id="A0A5B8J226"/>